<keyword evidence="4 5" id="KW-0472">Membrane</keyword>
<dbReference type="GO" id="GO:0016020">
    <property type="term" value="C:membrane"/>
    <property type="evidence" value="ECO:0007669"/>
    <property type="project" value="UniProtKB-SubCell"/>
</dbReference>
<keyword evidence="2 5" id="KW-0812">Transmembrane</keyword>
<comment type="subcellular location">
    <subcellularLocation>
        <location evidence="1">Membrane</location>
        <topology evidence="1">Multi-pass membrane protein</topology>
    </subcellularLocation>
</comment>
<sequence>MTDESFRNPTPPEESGQAIVQRAKDILLKPKETWAIIDGEAATVQSLYVPYVLVLAAIGPLAGLIGGQLFGYRFLNVTYHPPLAGALVSAVLSYAMTLAAVYIVALVIDALAPTFDGQQSRIQALKIAVYSATAGWVAGIFNLIPGLFLLAMLAGLYSLYLLYLGLPRLMKTPQDKAIVYTAVVVVVTIVCIFAISAIVGLLAVQGNPAFGGSL</sequence>
<gene>
    <name evidence="7" type="ORF">SAMN06295955_101719</name>
</gene>
<dbReference type="OrthoDB" id="7423401at2"/>
<evidence type="ECO:0000313" key="7">
    <source>
        <dbReference type="EMBL" id="SNS42693.1"/>
    </source>
</evidence>
<dbReference type="Pfam" id="PF04893">
    <property type="entry name" value="Yip1"/>
    <property type="match status" value="1"/>
</dbReference>
<dbReference type="Proteomes" id="UP000198339">
    <property type="component" value="Unassembled WGS sequence"/>
</dbReference>
<proteinExistence type="predicted"/>
<feature type="transmembrane region" description="Helical" evidence="5">
    <location>
        <begin position="124"/>
        <end position="141"/>
    </location>
</feature>
<evidence type="ECO:0000256" key="2">
    <source>
        <dbReference type="ARBA" id="ARBA00022692"/>
    </source>
</evidence>
<name>A0A239EF96_9SPHN</name>
<organism evidence="7 8">
    <name type="scientific">Sphingopyxis indica</name>
    <dbReference type="NCBI Taxonomy" id="436663"/>
    <lineage>
        <taxon>Bacteria</taxon>
        <taxon>Pseudomonadati</taxon>
        <taxon>Pseudomonadota</taxon>
        <taxon>Alphaproteobacteria</taxon>
        <taxon>Sphingomonadales</taxon>
        <taxon>Sphingomonadaceae</taxon>
        <taxon>Sphingopyxis</taxon>
    </lineage>
</organism>
<feature type="transmembrane region" description="Helical" evidence="5">
    <location>
        <begin position="91"/>
        <end position="112"/>
    </location>
</feature>
<feature type="transmembrane region" description="Helical" evidence="5">
    <location>
        <begin position="48"/>
        <end position="71"/>
    </location>
</feature>
<dbReference type="EMBL" id="FZPA01000001">
    <property type="protein sequence ID" value="SNS42693.1"/>
    <property type="molecule type" value="Genomic_DNA"/>
</dbReference>
<protein>
    <submittedName>
        <fullName evidence="7">Yip1 domain-containing protein</fullName>
    </submittedName>
</protein>
<evidence type="ECO:0000256" key="5">
    <source>
        <dbReference type="SAM" id="Phobius"/>
    </source>
</evidence>
<reference evidence="7 8" key="1">
    <citation type="submission" date="2017-06" db="EMBL/GenBank/DDBJ databases">
        <authorList>
            <person name="Kim H.J."/>
            <person name="Triplett B.A."/>
        </authorList>
    </citation>
    <scope>NUCLEOTIDE SEQUENCE [LARGE SCALE GENOMIC DNA]</scope>
    <source>
        <strain evidence="7 8">DS15</strain>
    </source>
</reference>
<dbReference type="RefSeq" id="WP_089214556.1">
    <property type="nucleotide sequence ID" value="NZ_FZPA01000001.1"/>
</dbReference>
<dbReference type="InterPro" id="IPR006977">
    <property type="entry name" value="Yip1_dom"/>
</dbReference>
<evidence type="ECO:0000259" key="6">
    <source>
        <dbReference type="Pfam" id="PF04893"/>
    </source>
</evidence>
<evidence type="ECO:0000313" key="8">
    <source>
        <dbReference type="Proteomes" id="UP000198339"/>
    </source>
</evidence>
<keyword evidence="3 5" id="KW-1133">Transmembrane helix</keyword>
<feature type="transmembrane region" description="Helical" evidence="5">
    <location>
        <begin position="147"/>
        <end position="166"/>
    </location>
</feature>
<keyword evidence="8" id="KW-1185">Reference proteome</keyword>
<evidence type="ECO:0000256" key="3">
    <source>
        <dbReference type="ARBA" id="ARBA00022989"/>
    </source>
</evidence>
<dbReference type="AlphaFoldDB" id="A0A239EF96"/>
<feature type="transmembrane region" description="Helical" evidence="5">
    <location>
        <begin position="178"/>
        <end position="204"/>
    </location>
</feature>
<evidence type="ECO:0000256" key="4">
    <source>
        <dbReference type="ARBA" id="ARBA00023136"/>
    </source>
</evidence>
<feature type="domain" description="Yip1" evidence="6">
    <location>
        <begin position="25"/>
        <end position="195"/>
    </location>
</feature>
<evidence type="ECO:0000256" key="1">
    <source>
        <dbReference type="ARBA" id="ARBA00004141"/>
    </source>
</evidence>
<accession>A0A239EF96</accession>